<name>A0A6S6VLQ6_9PLEO</name>
<dbReference type="Proteomes" id="UP000472372">
    <property type="component" value="Chromosome 3"/>
</dbReference>
<proteinExistence type="predicted"/>
<dbReference type="AlphaFoldDB" id="A0A6S6VLQ6"/>
<organism evidence="1 2">
    <name type="scientific">Pyrenophora teres f. teres</name>
    <dbReference type="NCBI Taxonomy" id="97479"/>
    <lineage>
        <taxon>Eukaryota</taxon>
        <taxon>Fungi</taxon>
        <taxon>Dikarya</taxon>
        <taxon>Ascomycota</taxon>
        <taxon>Pezizomycotina</taxon>
        <taxon>Dothideomycetes</taxon>
        <taxon>Pleosporomycetidae</taxon>
        <taxon>Pleosporales</taxon>
        <taxon>Pleosporineae</taxon>
        <taxon>Pleosporaceae</taxon>
        <taxon>Pyrenophora</taxon>
    </lineage>
</organism>
<evidence type="ECO:0000313" key="2">
    <source>
        <dbReference type="Proteomes" id="UP000472372"/>
    </source>
</evidence>
<protein>
    <submittedName>
        <fullName evidence="1">Uncharacterized protein</fullName>
    </submittedName>
</protein>
<reference evidence="1" key="1">
    <citation type="submission" date="2021-02" db="EMBL/GenBank/DDBJ databases">
        <authorList>
            <person name="Syme A R."/>
            <person name="Syme A R."/>
            <person name="Moolhuijzen P."/>
        </authorList>
    </citation>
    <scope>NUCLEOTIDE SEQUENCE</scope>
    <source>
        <strain evidence="1">W1-1</strain>
    </source>
</reference>
<dbReference type="EMBL" id="HG992979">
    <property type="protein sequence ID" value="CAE7021966.1"/>
    <property type="molecule type" value="Genomic_DNA"/>
</dbReference>
<evidence type="ECO:0000313" key="1">
    <source>
        <dbReference type="EMBL" id="CAE7021966.1"/>
    </source>
</evidence>
<gene>
    <name evidence="1" type="ORF">PTTW11_03351</name>
</gene>
<sequence length="236" mass="25437">MNFLILSTLAFGALSLAARAPSMPLETTHVVVFADAINNITTTIHYSATAPTPTVASHEALAIAADVDAAAKSTLTRRVNVIATARPEDPEPFIVLPFYLSTTEFCDDGTTHINSVYRNGDWIQPFYLEGARGLLMAHHVPGVPPAIVMGPYNWESSIMGFGYENGEWQCAWKEDAAGRVCGQCAVGDWNEGKLDCAREADGRRRVKEAECSFVLGWQRELYAAAGPIKGGGEMGG</sequence>
<accession>A0A6S6VLQ6</accession>